<dbReference type="AlphaFoldDB" id="A0A0A9FD86"/>
<sequence length="26" mass="3188">MFQPTNTGRNRRHISFDIYLQHTQLL</sequence>
<accession>A0A0A9FD86</accession>
<reference evidence="1" key="2">
    <citation type="journal article" date="2015" name="Data Brief">
        <title>Shoot transcriptome of the giant reed, Arundo donax.</title>
        <authorList>
            <person name="Barrero R.A."/>
            <person name="Guerrero F.D."/>
            <person name="Moolhuijzen P."/>
            <person name="Goolsby J.A."/>
            <person name="Tidwell J."/>
            <person name="Bellgard S.E."/>
            <person name="Bellgard M.I."/>
        </authorList>
    </citation>
    <scope>NUCLEOTIDE SEQUENCE</scope>
    <source>
        <tissue evidence="1">Shoot tissue taken approximately 20 cm above the soil surface</tissue>
    </source>
</reference>
<evidence type="ECO:0000313" key="1">
    <source>
        <dbReference type="EMBL" id="JAE11000.1"/>
    </source>
</evidence>
<organism evidence="1">
    <name type="scientific">Arundo donax</name>
    <name type="common">Giant reed</name>
    <name type="synonym">Donax arundinaceus</name>
    <dbReference type="NCBI Taxonomy" id="35708"/>
    <lineage>
        <taxon>Eukaryota</taxon>
        <taxon>Viridiplantae</taxon>
        <taxon>Streptophyta</taxon>
        <taxon>Embryophyta</taxon>
        <taxon>Tracheophyta</taxon>
        <taxon>Spermatophyta</taxon>
        <taxon>Magnoliopsida</taxon>
        <taxon>Liliopsida</taxon>
        <taxon>Poales</taxon>
        <taxon>Poaceae</taxon>
        <taxon>PACMAD clade</taxon>
        <taxon>Arundinoideae</taxon>
        <taxon>Arundineae</taxon>
        <taxon>Arundo</taxon>
    </lineage>
</organism>
<proteinExistence type="predicted"/>
<dbReference type="EMBL" id="GBRH01186896">
    <property type="protein sequence ID" value="JAE11000.1"/>
    <property type="molecule type" value="Transcribed_RNA"/>
</dbReference>
<name>A0A0A9FD86_ARUDO</name>
<reference evidence="1" key="1">
    <citation type="submission" date="2014-09" db="EMBL/GenBank/DDBJ databases">
        <authorList>
            <person name="Magalhaes I.L.F."/>
            <person name="Oliveira U."/>
            <person name="Santos F.R."/>
            <person name="Vidigal T.H.D.A."/>
            <person name="Brescovit A.D."/>
            <person name="Santos A.J."/>
        </authorList>
    </citation>
    <scope>NUCLEOTIDE SEQUENCE</scope>
    <source>
        <tissue evidence="1">Shoot tissue taken approximately 20 cm above the soil surface</tissue>
    </source>
</reference>
<protein>
    <submittedName>
        <fullName evidence="1">Uncharacterized protein</fullName>
    </submittedName>
</protein>